<accession>B3RYK2</accession>
<evidence type="ECO:0000313" key="5">
    <source>
        <dbReference type="Proteomes" id="UP000009022"/>
    </source>
</evidence>
<dbReference type="Proteomes" id="UP000009022">
    <property type="component" value="Unassembled WGS sequence"/>
</dbReference>
<evidence type="ECO:0000256" key="2">
    <source>
        <dbReference type="ARBA" id="ARBA00022940"/>
    </source>
</evidence>
<dbReference type="GO" id="GO:0005615">
    <property type="term" value="C:extracellular space"/>
    <property type="evidence" value="ECO:0007669"/>
    <property type="project" value="InterPro"/>
</dbReference>
<dbReference type="RefSeq" id="XP_002112944.1">
    <property type="nucleotide sequence ID" value="XM_002112908.1"/>
</dbReference>
<dbReference type="InterPro" id="IPR016327">
    <property type="entry name" value="Alpha-defensin"/>
</dbReference>
<keyword evidence="1 3" id="KW-0732">Signal</keyword>
<organism evidence="4 5">
    <name type="scientific">Trichoplax adhaerens</name>
    <name type="common">Trichoplax reptans</name>
    <dbReference type="NCBI Taxonomy" id="10228"/>
    <lineage>
        <taxon>Eukaryota</taxon>
        <taxon>Metazoa</taxon>
        <taxon>Placozoa</taxon>
        <taxon>Uniplacotomia</taxon>
        <taxon>Trichoplacea</taxon>
        <taxon>Trichoplacidae</taxon>
        <taxon>Trichoplax</taxon>
    </lineage>
</organism>
<dbReference type="CTD" id="6754157"/>
<gene>
    <name evidence="4" type="ORF">TRIADDRAFT_63963</name>
</gene>
<feature type="chain" id="PRO_5002797079" evidence="3">
    <location>
        <begin position="20"/>
        <end position="96"/>
    </location>
</feature>
<dbReference type="GO" id="GO:0006952">
    <property type="term" value="P:defense response"/>
    <property type="evidence" value="ECO:0007669"/>
    <property type="project" value="UniProtKB-KW"/>
</dbReference>
<keyword evidence="5" id="KW-1185">Reference proteome</keyword>
<dbReference type="PIRSF" id="PIRSF001875">
    <property type="entry name" value="Alpha-defensin"/>
    <property type="match status" value="1"/>
</dbReference>
<proteinExistence type="predicted"/>
<dbReference type="InParanoid" id="B3RYK2"/>
<evidence type="ECO:0000256" key="1">
    <source>
        <dbReference type="ARBA" id="ARBA00022729"/>
    </source>
</evidence>
<feature type="signal peptide" evidence="3">
    <location>
        <begin position="1"/>
        <end position="19"/>
    </location>
</feature>
<evidence type="ECO:0000256" key="3">
    <source>
        <dbReference type="SAM" id="SignalP"/>
    </source>
</evidence>
<keyword evidence="2" id="KW-0929">Antimicrobial</keyword>
<keyword evidence="2" id="KW-0211">Defensin</keyword>
<dbReference type="EMBL" id="DS985245">
    <property type="protein sequence ID" value="EDV25054.1"/>
    <property type="molecule type" value="Genomic_DNA"/>
</dbReference>
<reference evidence="4 5" key="1">
    <citation type="journal article" date="2008" name="Nature">
        <title>The Trichoplax genome and the nature of placozoans.</title>
        <authorList>
            <person name="Srivastava M."/>
            <person name="Begovic E."/>
            <person name="Chapman J."/>
            <person name="Putnam N.H."/>
            <person name="Hellsten U."/>
            <person name="Kawashima T."/>
            <person name="Kuo A."/>
            <person name="Mitros T."/>
            <person name="Salamov A."/>
            <person name="Carpenter M.L."/>
            <person name="Signorovitch A.Y."/>
            <person name="Moreno M.A."/>
            <person name="Kamm K."/>
            <person name="Grimwood J."/>
            <person name="Schmutz J."/>
            <person name="Shapiro H."/>
            <person name="Grigoriev I.V."/>
            <person name="Buss L.W."/>
            <person name="Schierwater B."/>
            <person name="Dellaporta S.L."/>
            <person name="Rokhsar D.S."/>
        </authorList>
    </citation>
    <scope>NUCLEOTIDE SEQUENCE [LARGE SCALE GENOMIC DNA]</scope>
    <source>
        <strain evidence="4 5">Grell-BS-1999</strain>
    </source>
</reference>
<dbReference type="KEGG" id="tad:TRIADDRAFT_63963"/>
<dbReference type="HOGENOM" id="CLU_2362431_0_0_1"/>
<evidence type="ECO:0000313" key="4">
    <source>
        <dbReference type="EMBL" id="EDV25054.1"/>
    </source>
</evidence>
<dbReference type="GeneID" id="6754157"/>
<sequence length="96" mass="11256">MNTKLILVATLLFFAVAFAIEEEAPEQNEVSAKETEMRDVDEEDLKALLESDIDDEVKAEVVKKAWWWSRRRRHVYRRRRSVSSIVNKISNSFINS</sequence>
<dbReference type="AlphaFoldDB" id="B3RYK2"/>
<dbReference type="PhylomeDB" id="B3RYK2"/>
<name>B3RYK2_TRIAD</name>
<protein>
    <submittedName>
        <fullName evidence="4">Expressed protein</fullName>
    </submittedName>
</protein>